<reference evidence="1" key="1">
    <citation type="submission" date="2022-03" db="EMBL/GenBank/DDBJ databases">
        <authorList>
            <person name="Lindestad O."/>
        </authorList>
    </citation>
    <scope>NUCLEOTIDE SEQUENCE</scope>
</reference>
<sequence>AEVVVAVVVTAAVATMGEARAEEEDSKFRFVLSPLVVQSISC</sequence>
<keyword evidence="2" id="KW-1185">Reference proteome</keyword>
<dbReference type="EMBL" id="CAKXAJ010000036">
    <property type="protein sequence ID" value="CAH2207385.1"/>
    <property type="molecule type" value="Genomic_DNA"/>
</dbReference>
<evidence type="ECO:0000313" key="1">
    <source>
        <dbReference type="EMBL" id="CAH2207385.1"/>
    </source>
</evidence>
<comment type="caution">
    <text evidence="1">The sequence shown here is derived from an EMBL/GenBank/DDBJ whole genome shotgun (WGS) entry which is preliminary data.</text>
</comment>
<dbReference type="Proteomes" id="UP000838756">
    <property type="component" value="Unassembled WGS sequence"/>
</dbReference>
<feature type="non-terminal residue" evidence="1">
    <location>
        <position position="1"/>
    </location>
</feature>
<protein>
    <submittedName>
        <fullName evidence="1">Jg22796 protein</fullName>
    </submittedName>
</protein>
<proteinExistence type="predicted"/>
<dbReference type="AlphaFoldDB" id="A0A8S4QGT9"/>
<evidence type="ECO:0000313" key="2">
    <source>
        <dbReference type="Proteomes" id="UP000838756"/>
    </source>
</evidence>
<gene>
    <name evidence="1" type="primary">jg22796</name>
    <name evidence="1" type="ORF">PAEG_LOCUS7</name>
</gene>
<organism evidence="1 2">
    <name type="scientific">Pararge aegeria aegeria</name>
    <dbReference type="NCBI Taxonomy" id="348720"/>
    <lineage>
        <taxon>Eukaryota</taxon>
        <taxon>Metazoa</taxon>
        <taxon>Ecdysozoa</taxon>
        <taxon>Arthropoda</taxon>
        <taxon>Hexapoda</taxon>
        <taxon>Insecta</taxon>
        <taxon>Pterygota</taxon>
        <taxon>Neoptera</taxon>
        <taxon>Endopterygota</taxon>
        <taxon>Lepidoptera</taxon>
        <taxon>Glossata</taxon>
        <taxon>Ditrysia</taxon>
        <taxon>Papilionoidea</taxon>
        <taxon>Nymphalidae</taxon>
        <taxon>Satyrinae</taxon>
        <taxon>Satyrini</taxon>
        <taxon>Parargina</taxon>
        <taxon>Pararge</taxon>
    </lineage>
</organism>
<name>A0A8S4QGT9_9NEOP</name>
<accession>A0A8S4QGT9</accession>